<reference evidence="1 2" key="1">
    <citation type="journal article" date="2019" name="Commun. Biol.">
        <title>The bagworm genome reveals a unique fibroin gene that provides high tensile strength.</title>
        <authorList>
            <person name="Kono N."/>
            <person name="Nakamura H."/>
            <person name="Ohtoshi R."/>
            <person name="Tomita M."/>
            <person name="Numata K."/>
            <person name="Arakawa K."/>
        </authorList>
    </citation>
    <scope>NUCLEOTIDE SEQUENCE [LARGE SCALE GENOMIC DNA]</scope>
</reference>
<dbReference type="OrthoDB" id="7400970at2759"/>
<dbReference type="AlphaFoldDB" id="A0A4C1SCT0"/>
<evidence type="ECO:0000313" key="1">
    <source>
        <dbReference type="EMBL" id="GBO99874.1"/>
    </source>
</evidence>
<organism evidence="1 2">
    <name type="scientific">Eumeta variegata</name>
    <name type="common">Bagworm moth</name>
    <name type="synonym">Eumeta japonica</name>
    <dbReference type="NCBI Taxonomy" id="151549"/>
    <lineage>
        <taxon>Eukaryota</taxon>
        <taxon>Metazoa</taxon>
        <taxon>Ecdysozoa</taxon>
        <taxon>Arthropoda</taxon>
        <taxon>Hexapoda</taxon>
        <taxon>Insecta</taxon>
        <taxon>Pterygota</taxon>
        <taxon>Neoptera</taxon>
        <taxon>Endopterygota</taxon>
        <taxon>Lepidoptera</taxon>
        <taxon>Glossata</taxon>
        <taxon>Ditrysia</taxon>
        <taxon>Tineoidea</taxon>
        <taxon>Psychidae</taxon>
        <taxon>Oiketicinae</taxon>
        <taxon>Eumeta</taxon>
    </lineage>
</organism>
<evidence type="ECO:0000313" key="2">
    <source>
        <dbReference type="Proteomes" id="UP000299102"/>
    </source>
</evidence>
<name>A0A4C1SCT0_EUMVA</name>
<comment type="caution">
    <text evidence="1">The sequence shown here is derived from an EMBL/GenBank/DDBJ whole genome shotgun (WGS) entry which is preliminary data.</text>
</comment>
<dbReference type="STRING" id="151549.A0A4C1SCT0"/>
<dbReference type="EMBL" id="BGZK01000004">
    <property type="protein sequence ID" value="GBO99874.1"/>
    <property type="molecule type" value="Genomic_DNA"/>
</dbReference>
<gene>
    <name evidence="1" type="primary">mon2</name>
    <name evidence="1" type="ORF">EVAR_74258_1</name>
</gene>
<protein>
    <submittedName>
        <fullName evidence="1">Protein MON2 homolog</fullName>
    </submittedName>
</protein>
<accession>A0A4C1SCT0</accession>
<sequence length="272" mass="29400">MNNGHDGQEDQNSNTVDKIEDNLAEKEKLLRLQLLKSSWCGLVWGLSVLAEASVGELEHILRCIQTLARVSGKVGHTSGRDACISALCRAALPAQYCLPALGALPCPWRGRDAPPPPPAYTPDTDYRHQVVWVGTPLPSAAMPVGQQQSFVMVTSRHVTALKALLIAARRDGDTFQQAWLPVLTTLQHLVWILGLKPSTGGSMKASRSSADANAVMSTSAVMADLPEQINQDLQDILGSNTLPYSTVGAPNLNMKEHPPTIPTLAQVAQRRY</sequence>
<keyword evidence="2" id="KW-1185">Reference proteome</keyword>
<proteinExistence type="predicted"/>
<dbReference type="Proteomes" id="UP000299102">
    <property type="component" value="Unassembled WGS sequence"/>
</dbReference>